<proteinExistence type="predicted"/>
<accession>A0ABQ1VR11</accession>
<organism evidence="1 2">
    <name type="scientific">Paenibacillus aceti</name>
    <dbReference type="NCBI Taxonomy" id="1820010"/>
    <lineage>
        <taxon>Bacteria</taxon>
        <taxon>Bacillati</taxon>
        <taxon>Bacillota</taxon>
        <taxon>Bacilli</taxon>
        <taxon>Bacillales</taxon>
        <taxon>Paenibacillaceae</taxon>
        <taxon>Paenibacillus</taxon>
    </lineage>
</organism>
<evidence type="ECO:0000313" key="2">
    <source>
        <dbReference type="Proteomes" id="UP000608420"/>
    </source>
</evidence>
<gene>
    <name evidence="1" type="ORF">GCM10010913_05720</name>
</gene>
<reference evidence="2" key="1">
    <citation type="journal article" date="2019" name="Int. J. Syst. Evol. Microbiol.">
        <title>The Global Catalogue of Microorganisms (GCM) 10K type strain sequencing project: providing services to taxonomists for standard genome sequencing and annotation.</title>
        <authorList>
            <consortium name="The Broad Institute Genomics Platform"/>
            <consortium name="The Broad Institute Genome Sequencing Center for Infectious Disease"/>
            <person name="Wu L."/>
            <person name="Ma J."/>
        </authorList>
    </citation>
    <scope>NUCLEOTIDE SEQUENCE [LARGE SCALE GENOMIC DNA]</scope>
    <source>
        <strain evidence="2">CGMCC 1.15420</strain>
    </source>
</reference>
<sequence>MPIDHTPTDIQYVKMYLLLPMILSAFERDKKIIERHLKTPGPYISSIDSAMDRVAVDLKEVKRKFRSLGIKVYEEARTEKGIEAKYLCRGYHHDFDMLWSRIAAECGVLMESYLGLDISKYIDPAVPGSDGIYGLPNDIESTT</sequence>
<dbReference type="Pfam" id="PF26325">
    <property type="entry name" value="YhjD"/>
    <property type="match status" value="1"/>
</dbReference>
<evidence type="ECO:0000313" key="1">
    <source>
        <dbReference type="EMBL" id="GGF87101.1"/>
    </source>
</evidence>
<name>A0ABQ1VR11_9BACL</name>
<dbReference type="EMBL" id="BMIW01000003">
    <property type="protein sequence ID" value="GGF87101.1"/>
    <property type="molecule type" value="Genomic_DNA"/>
</dbReference>
<keyword evidence="2" id="KW-1185">Reference proteome</keyword>
<protein>
    <submittedName>
        <fullName evidence="1">Uncharacterized protein</fullName>
    </submittedName>
</protein>
<comment type="caution">
    <text evidence="1">The sequence shown here is derived from an EMBL/GenBank/DDBJ whole genome shotgun (WGS) entry which is preliminary data.</text>
</comment>
<dbReference type="Proteomes" id="UP000608420">
    <property type="component" value="Unassembled WGS sequence"/>
</dbReference>
<dbReference type="InterPro" id="IPR058600">
    <property type="entry name" value="YhjD-like"/>
</dbReference>
<dbReference type="RefSeq" id="WP_120462506.1">
    <property type="nucleotide sequence ID" value="NZ_BMIW01000003.1"/>
</dbReference>